<dbReference type="Proteomes" id="UP000247602">
    <property type="component" value="Unassembled WGS sequence"/>
</dbReference>
<evidence type="ECO:0000313" key="2">
    <source>
        <dbReference type="Proteomes" id="UP000247602"/>
    </source>
</evidence>
<accession>A0A323VEU4</accession>
<evidence type="ECO:0000313" key="1">
    <source>
        <dbReference type="EMBL" id="PZA23175.1"/>
    </source>
</evidence>
<organism evidence="1 2">
    <name type="scientific">Modestobacter versicolor</name>
    <dbReference type="NCBI Taxonomy" id="429133"/>
    <lineage>
        <taxon>Bacteria</taxon>
        <taxon>Bacillati</taxon>
        <taxon>Actinomycetota</taxon>
        <taxon>Actinomycetes</taxon>
        <taxon>Geodermatophilales</taxon>
        <taxon>Geodermatophilaceae</taxon>
        <taxon>Modestobacter</taxon>
    </lineage>
</organism>
<gene>
    <name evidence="1" type="ORF">DMO24_01035</name>
</gene>
<sequence length="140" mass="15146">MFLLPGSRSVCVYVIDVDDPSRNTPLGCRTVTTQMALPLASWDETRVQMPHTTISGWAFDPDRPGEAVQVHVYLDTGTAALWTGDLRPDVHAAHPAAGDSAGWSLTAYLESGLHRACVWSSTRTTRGGTPHWAAGTSRWG</sequence>
<dbReference type="AlphaFoldDB" id="A0A323VEU4"/>
<keyword evidence="2" id="KW-1185">Reference proteome</keyword>
<proteinExistence type="predicted"/>
<comment type="caution">
    <text evidence="1">The sequence shown here is derived from an EMBL/GenBank/DDBJ whole genome shotgun (WGS) entry which is preliminary data.</text>
</comment>
<reference evidence="1 2" key="1">
    <citation type="submission" date="2018-06" db="EMBL/GenBank/DDBJ databases">
        <title>Draft genome sequence of Modestobacter versicolor CP153-2.</title>
        <authorList>
            <person name="Gundlapally S.R."/>
        </authorList>
    </citation>
    <scope>NUCLEOTIDE SEQUENCE [LARGE SCALE GENOMIC DNA]</scope>
    <source>
        <strain evidence="1 2">CP153-2</strain>
    </source>
</reference>
<protein>
    <submittedName>
        <fullName evidence="1">Uncharacterized protein</fullName>
    </submittedName>
</protein>
<name>A0A323VEU4_9ACTN</name>
<dbReference type="EMBL" id="QKNV01000010">
    <property type="protein sequence ID" value="PZA23175.1"/>
    <property type="molecule type" value="Genomic_DNA"/>
</dbReference>